<dbReference type="Gene3D" id="3.40.718.10">
    <property type="entry name" value="Isopropylmalate Dehydrogenase"/>
    <property type="match status" value="1"/>
</dbReference>
<feature type="binding site" evidence="10">
    <location>
        <position position="161"/>
    </location>
    <ligand>
        <name>a divalent metal cation</name>
        <dbReference type="ChEBI" id="CHEBI:60240"/>
        <note>ligand shared between dimeric partners</note>
    </ligand>
</feature>
<dbReference type="UniPathway" id="UPA00244">
    <property type="reaction ID" value="UER00312"/>
</dbReference>
<dbReference type="STRING" id="1618356.UU93_C0033G0013"/>
<keyword evidence="3" id="KW-0862">Zinc</keyword>
<dbReference type="EC" id="1.1.1.262" evidence="10"/>
<dbReference type="PANTHER" id="PTHR30004:SF5">
    <property type="entry name" value="4-HYDROXYTHREONINE-4-PHOSPHATE DEHYDROGENASE"/>
    <property type="match status" value="1"/>
</dbReference>
<keyword evidence="4" id="KW-0460">Magnesium</keyword>
<keyword evidence="9" id="KW-0170">Cobalt</keyword>
<feature type="binding site" evidence="10">
    <location>
        <position position="206"/>
    </location>
    <ligand>
        <name>a divalent metal cation</name>
        <dbReference type="ChEBI" id="CHEBI:60240"/>
        <note>ligand shared between dimeric partners</note>
    </ligand>
</feature>
<evidence type="ECO:0000313" key="12">
    <source>
        <dbReference type="Proteomes" id="UP000034160"/>
    </source>
</evidence>
<evidence type="ECO:0000256" key="10">
    <source>
        <dbReference type="HAMAP-Rule" id="MF_00536"/>
    </source>
</evidence>
<reference evidence="11 12" key="1">
    <citation type="journal article" date="2015" name="Nature">
        <title>rRNA introns, odd ribosomes, and small enigmatic genomes across a large radiation of phyla.</title>
        <authorList>
            <person name="Brown C.T."/>
            <person name="Hug L.A."/>
            <person name="Thomas B.C."/>
            <person name="Sharon I."/>
            <person name="Castelle C.J."/>
            <person name="Singh A."/>
            <person name="Wilkins M.J."/>
            <person name="Williams K.H."/>
            <person name="Banfield J.F."/>
        </authorList>
    </citation>
    <scope>NUCLEOTIDE SEQUENCE [LARGE SCALE GENOMIC DNA]</scope>
</reference>
<evidence type="ECO:0000256" key="7">
    <source>
        <dbReference type="ARBA" id="ARBA00023027"/>
    </source>
</evidence>
<comment type="function">
    <text evidence="10">Catalyzes the NAD(P)-dependent oxidation of 4-(phosphooxy)-L-threonine (HTP) into 2-amino-3-oxo-4-(phosphooxy)butyric acid which spontaneously decarboxylates to form 3-amino-2-oxopropyl phosphate (AHAP).</text>
</comment>
<comment type="catalytic activity">
    <reaction evidence="10">
        <text>4-(phosphooxy)-L-threonine + NAD(+) = 3-amino-2-oxopropyl phosphate + CO2 + NADH</text>
        <dbReference type="Rhea" id="RHEA:32275"/>
        <dbReference type="ChEBI" id="CHEBI:16526"/>
        <dbReference type="ChEBI" id="CHEBI:57279"/>
        <dbReference type="ChEBI" id="CHEBI:57540"/>
        <dbReference type="ChEBI" id="CHEBI:57945"/>
        <dbReference type="ChEBI" id="CHEBI:58452"/>
        <dbReference type="EC" id="1.1.1.262"/>
    </reaction>
</comment>
<keyword evidence="8 10" id="KW-0664">Pyridoxine biosynthesis</keyword>
<organism evidence="11 12">
    <name type="scientific">Candidatus Amesbacteria bacterium GW2011_GWA2_42_12</name>
    <dbReference type="NCBI Taxonomy" id="1618356"/>
    <lineage>
        <taxon>Bacteria</taxon>
        <taxon>Candidatus Amesiibacteriota</taxon>
    </lineage>
</organism>
<dbReference type="AlphaFoldDB" id="A0A0G0Y1J5"/>
<keyword evidence="1 10" id="KW-0963">Cytoplasm</keyword>
<feature type="binding site" evidence="10">
    <location>
        <position position="274"/>
    </location>
    <ligand>
        <name>substrate</name>
    </ligand>
</feature>
<comment type="subunit">
    <text evidence="10">Homodimer.</text>
</comment>
<dbReference type="GO" id="GO:0046872">
    <property type="term" value="F:metal ion binding"/>
    <property type="evidence" value="ECO:0007669"/>
    <property type="project" value="UniProtKB-UniRule"/>
</dbReference>
<evidence type="ECO:0000256" key="9">
    <source>
        <dbReference type="ARBA" id="ARBA00023285"/>
    </source>
</evidence>
<feature type="binding site" evidence="10">
    <location>
        <position position="265"/>
    </location>
    <ligand>
        <name>substrate</name>
    </ligand>
</feature>
<evidence type="ECO:0000256" key="1">
    <source>
        <dbReference type="ARBA" id="ARBA00022490"/>
    </source>
</evidence>
<keyword evidence="7 10" id="KW-0520">NAD</keyword>
<dbReference type="InterPro" id="IPR005255">
    <property type="entry name" value="PdxA_fam"/>
</dbReference>
<feature type="binding site" evidence="10">
    <location>
        <position position="257"/>
    </location>
    <ligand>
        <name>a divalent metal cation</name>
        <dbReference type="ChEBI" id="CHEBI:60240"/>
        <note>ligand shared between dimeric partners</note>
    </ligand>
</feature>
<evidence type="ECO:0000256" key="5">
    <source>
        <dbReference type="ARBA" id="ARBA00022857"/>
    </source>
</evidence>
<dbReference type="PANTHER" id="PTHR30004">
    <property type="entry name" value="4-HYDROXYTHREONINE-4-PHOSPHATE DEHYDROGENASE"/>
    <property type="match status" value="1"/>
</dbReference>
<dbReference type="GO" id="GO:0005737">
    <property type="term" value="C:cytoplasm"/>
    <property type="evidence" value="ECO:0007669"/>
    <property type="project" value="UniProtKB-SubCell"/>
</dbReference>
<comment type="cofactor">
    <cofactor evidence="10">
        <name>a divalent metal cation</name>
        <dbReference type="ChEBI" id="CHEBI:60240"/>
    </cofactor>
    <text evidence="10">Binds 1 divalent metal cation per subunit.</text>
</comment>
<evidence type="ECO:0000256" key="6">
    <source>
        <dbReference type="ARBA" id="ARBA00023002"/>
    </source>
</evidence>
<comment type="miscellaneous">
    <text evidence="10">The active site is located at the dimer interface.</text>
</comment>
<keyword evidence="5 10" id="KW-0521">NADP</keyword>
<sequence>MSIAITLGEPAGIGADILIQLVQRAWPTPLIVLGDPDVLSARAKLLGLPLQIKETEGSEQTPLAAEEMYCKPFSFPHPVTPGVLNAANVPVLLEILRYAGQACLEKKFDAVVTAPVHKSIINDAGFYFCGHTEFFAKLAKVNRVVMLLMNARFKMALVTTHLPLKKVADAITQDMLTETIEILNNDLKKYFKLKRPRIAVCGLNPHAGEGGYLGDEEKKIISPVLTALKEKGLDLQGPLSADTIFMENADVILAMYHDQGLPLLKLSDFHHAVNLTLGLPFIRASVDHGTALNLAGTGRADARSLISAVKLAIELIHAVKEDKQ</sequence>
<evidence type="ECO:0000256" key="3">
    <source>
        <dbReference type="ARBA" id="ARBA00022833"/>
    </source>
</evidence>
<evidence type="ECO:0000256" key="2">
    <source>
        <dbReference type="ARBA" id="ARBA00022723"/>
    </source>
</evidence>
<feature type="binding site" evidence="10">
    <location>
        <position position="283"/>
    </location>
    <ligand>
        <name>substrate</name>
    </ligand>
</feature>
<dbReference type="GO" id="GO:0042823">
    <property type="term" value="P:pyridoxal phosphate biosynthetic process"/>
    <property type="evidence" value="ECO:0007669"/>
    <property type="project" value="UniProtKB-UniRule"/>
</dbReference>
<comment type="similarity">
    <text evidence="10">Belongs to the PdxA family.</text>
</comment>
<dbReference type="GO" id="GO:0051287">
    <property type="term" value="F:NAD binding"/>
    <property type="evidence" value="ECO:0007669"/>
    <property type="project" value="InterPro"/>
</dbReference>
<keyword evidence="6 10" id="KW-0560">Oxidoreductase</keyword>
<dbReference type="GO" id="GO:0008615">
    <property type="term" value="P:pyridoxine biosynthetic process"/>
    <property type="evidence" value="ECO:0007669"/>
    <property type="project" value="UniProtKB-UniRule"/>
</dbReference>
<comment type="subcellular location">
    <subcellularLocation>
        <location evidence="10">Cytoplasm</location>
    </subcellularLocation>
</comment>
<dbReference type="GO" id="GO:0050570">
    <property type="term" value="F:4-hydroxythreonine-4-phosphate dehydrogenase activity"/>
    <property type="evidence" value="ECO:0007669"/>
    <property type="project" value="UniProtKB-UniRule"/>
</dbReference>
<dbReference type="NCBIfam" id="TIGR00557">
    <property type="entry name" value="pdxA"/>
    <property type="match status" value="1"/>
</dbReference>
<comment type="caution">
    <text evidence="11">The sequence shown here is derived from an EMBL/GenBank/DDBJ whole genome shotgun (WGS) entry which is preliminary data.</text>
</comment>
<feature type="binding site" evidence="10">
    <location>
        <position position="131"/>
    </location>
    <ligand>
        <name>substrate</name>
    </ligand>
</feature>
<protein>
    <recommendedName>
        <fullName evidence="10">4-hydroxythreonine-4-phosphate dehydrogenase</fullName>
        <ecNumber evidence="10">1.1.1.262</ecNumber>
    </recommendedName>
    <alternativeName>
        <fullName evidence="10">4-(phosphohydroxy)-L-threonine dehydrogenase</fullName>
    </alternativeName>
</protein>
<dbReference type="PATRIC" id="fig|1618356.3.peg.807"/>
<dbReference type="EMBL" id="LCCN01000033">
    <property type="protein sequence ID" value="KKS30684.1"/>
    <property type="molecule type" value="Genomic_DNA"/>
</dbReference>
<dbReference type="SUPFAM" id="SSF53659">
    <property type="entry name" value="Isocitrate/Isopropylmalate dehydrogenase-like"/>
    <property type="match status" value="1"/>
</dbReference>
<dbReference type="HAMAP" id="MF_00536">
    <property type="entry name" value="PdxA"/>
    <property type="match status" value="1"/>
</dbReference>
<comment type="pathway">
    <text evidence="10">Cofactor biosynthesis; pyridoxine 5'-phosphate biosynthesis; pyridoxine 5'-phosphate from D-erythrose 4-phosphate: step 4/5.</text>
</comment>
<feature type="binding site" evidence="10">
    <location>
        <position position="132"/>
    </location>
    <ligand>
        <name>substrate</name>
    </ligand>
</feature>
<evidence type="ECO:0000256" key="8">
    <source>
        <dbReference type="ARBA" id="ARBA00023096"/>
    </source>
</evidence>
<keyword evidence="2 10" id="KW-0479">Metal-binding</keyword>
<proteinExistence type="inferred from homology"/>
<evidence type="ECO:0000313" key="11">
    <source>
        <dbReference type="EMBL" id="KKS30684.1"/>
    </source>
</evidence>
<name>A0A0G0Y1J5_9BACT</name>
<dbReference type="Proteomes" id="UP000034160">
    <property type="component" value="Unassembled WGS sequence"/>
</dbReference>
<gene>
    <name evidence="10" type="primary">pdxA</name>
    <name evidence="11" type="ORF">UU93_C0033G0013</name>
</gene>
<accession>A0A0G0Y1J5</accession>
<evidence type="ECO:0000256" key="4">
    <source>
        <dbReference type="ARBA" id="ARBA00022842"/>
    </source>
</evidence>
<dbReference type="InterPro" id="IPR037510">
    <property type="entry name" value="PdxA"/>
</dbReference>
<dbReference type="Pfam" id="PF04166">
    <property type="entry name" value="PdxA"/>
    <property type="match status" value="1"/>
</dbReference>